<dbReference type="PANTHER" id="PTHR11795:SF451">
    <property type="entry name" value="ABC TRANSPORTER PERMEASE PROTEIN"/>
    <property type="match status" value="1"/>
</dbReference>
<dbReference type="AlphaFoldDB" id="A0A9D8KH83"/>
<evidence type="ECO:0000256" key="9">
    <source>
        <dbReference type="SAM" id="Phobius"/>
    </source>
</evidence>
<keyword evidence="6 9" id="KW-1133">Transmembrane helix</keyword>
<dbReference type="Proteomes" id="UP000809273">
    <property type="component" value="Unassembled WGS sequence"/>
</dbReference>
<dbReference type="GO" id="GO:0006865">
    <property type="term" value="P:amino acid transport"/>
    <property type="evidence" value="ECO:0007669"/>
    <property type="project" value="UniProtKB-KW"/>
</dbReference>
<organism evidence="10 11">
    <name type="scientific">Candidatus Zymogenus saltonus</name>
    <dbReference type="NCBI Taxonomy" id="2844893"/>
    <lineage>
        <taxon>Bacteria</taxon>
        <taxon>Deltaproteobacteria</taxon>
        <taxon>Candidatus Zymogenia</taxon>
        <taxon>Candidatus Zymogeniales</taxon>
        <taxon>Candidatus Zymogenaceae</taxon>
        <taxon>Candidatus Zymogenus</taxon>
    </lineage>
</organism>
<comment type="similarity">
    <text evidence="8">Belongs to the binding-protein-dependent transport system permease family. LivHM subfamily.</text>
</comment>
<reference evidence="10" key="1">
    <citation type="journal article" date="2021" name="Environ. Microbiol.">
        <title>Genomic characterization of three novel Desulfobacterota classes expand the metabolic and phylogenetic diversity of the phylum.</title>
        <authorList>
            <person name="Murphy C.L."/>
            <person name="Biggerstaff J."/>
            <person name="Eichhorn A."/>
            <person name="Ewing E."/>
            <person name="Shahan R."/>
            <person name="Soriano D."/>
            <person name="Stewart S."/>
            <person name="VanMol K."/>
            <person name="Walker R."/>
            <person name="Walters P."/>
            <person name="Elshahed M.S."/>
            <person name="Youssef N.H."/>
        </authorList>
    </citation>
    <scope>NUCLEOTIDE SEQUENCE</scope>
    <source>
        <strain evidence="10">Zod_Metabat.24</strain>
    </source>
</reference>
<reference evidence="10" key="2">
    <citation type="submission" date="2021-01" db="EMBL/GenBank/DDBJ databases">
        <authorList>
            <person name="Hahn C.R."/>
            <person name="Youssef N.H."/>
            <person name="Elshahed M."/>
        </authorList>
    </citation>
    <scope>NUCLEOTIDE SEQUENCE</scope>
    <source>
        <strain evidence="10">Zod_Metabat.24</strain>
    </source>
</reference>
<comment type="caution">
    <text evidence="10">The sequence shown here is derived from an EMBL/GenBank/DDBJ whole genome shotgun (WGS) entry which is preliminary data.</text>
</comment>
<evidence type="ECO:0000256" key="4">
    <source>
        <dbReference type="ARBA" id="ARBA00022692"/>
    </source>
</evidence>
<keyword evidence="5" id="KW-0029">Amino-acid transport</keyword>
<accession>A0A9D8KH83</accession>
<gene>
    <name evidence="10" type="ORF">JW984_12935</name>
</gene>
<dbReference type="GO" id="GO:0022857">
    <property type="term" value="F:transmembrane transporter activity"/>
    <property type="evidence" value="ECO:0007669"/>
    <property type="project" value="InterPro"/>
</dbReference>
<proteinExistence type="inferred from homology"/>
<evidence type="ECO:0000256" key="6">
    <source>
        <dbReference type="ARBA" id="ARBA00022989"/>
    </source>
</evidence>
<feature type="transmembrane region" description="Helical" evidence="9">
    <location>
        <begin position="301"/>
        <end position="330"/>
    </location>
</feature>
<dbReference type="EMBL" id="JAFGIX010000065">
    <property type="protein sequence ID" value="MBN1574094.1"/>
    <property type="molecule type" value="Genomic_DNA"/>
</dbReference>
<evidence type="ECO:0000256" key="5">
    <source>
        <dbReference type="ARBA" id="ARBA00022970"/>
    </source>
</evidence>
<sequence length="367" mass="40057">MDGDITYLTLQGLAVGSLYGMIALGVVLIYKTSEVLNFAHGNMGMFITFCCYTLMEKHMPRIIVAVNSFSGGGGGIEGGLPLTLAFILILVIIFISAFILGAAIEFFTLRPITKWKVILFIAATLAGCIFFLIRSNMPAFYSCLIFFIFFVIEFFTMGPAKEPTQLGLIVVTIGLWLALDGVASSRFGTQDHALPNPMGPENFKMIAFWNIEVSQLDLIILVITALLIVLLFFFFRFSKVGTAMRATSQVESAARLMGIKTKRIFALTWGMSSVLGAIAGILTAAKFYLNTNTMLFPFLKAFAAATMGGLTSLPGAIIGGWILGITENLFGFYVSMDLKTPFAFLVIVIVLCIRPSGLLARHYVKKV</sequence>
<feature type="transmembrane region" description="Helical" evidence="9">
    <location>
        <begin position="264"/>
        <end position="289"/>
    </location>
</feature>
<evidence type="ECO:0000313" key="10">
    <source>
        <dbReference type="EMBL" id="MBN1574094.1"/>
    </source>
</evidence>
<evidence type="ECO:0000313" key="11">
    <source>
        <dbReference type="Proteomes" id="UP000809273"/>
    </source>
</evidence>
<dbReference type="Pfam" id="PF02653">
    <property type="entry name" value="BPD_transp_2"/>
    <property type="match status" value="1"/>
</dbReference>
<dbReference type="PANTHER" id="PTHR11795">
    <property type="entry name" value="BRANCHED-CHAIN AMINO ACID TRANSPORT SYSTEM PERMEASE PROTEIN LIVH"/>
    <property type="match status" value="1"/>
</dbReference>
<name>A0A9D8KH83_9DELT</name>
<evidence type="ECO:0000256" key="1">
    <source>
        <dbReference type="ARBA" id="ARBA00004651"/>
    </source>
</evidence>
<feature type="transmembrane region" description="Helical" evidence="9">
    <location>
        <begin position="7"/>
        <end position="30"/>
    </location>
</feature>
<evidence type="ECO:0000256" key="8">
    <source>
        <dbReference type="ARBA" id="ARBA00037998"/>
    </source>
</evidence>
<feature type="transmembrane region" description="Helical" evidence="9">
    <location>
        <begin position="115"/>
        <end position="133"/>
    </location>
</feature>
<dbReference type="InterPro" id="IPR001851">
    <property type="entry name" value="ABC_transp_permease"/>
</dbReference>
<comment type="subcellular location">
    <subcellularLocation>
        <location evidence="1">Cell membrane</location>
        <topology evidence="1">Multi-pass membrane protein</topology>
    </subcellularLocation>
</comment>
<feature type="transmembrane region" description="Helical" evidence="9">
    <location>
        <begin position="342"/>
        <end position="364"/>
    </location>
</feature>
<feature type="transmembrane region" description="Helical" evidence="9">
    <location>
        <begin position="207"/>
        <end position="235"/>
    </location>
</feature>
<feature type="transmembrane region" description="Helical" evidence="9">
    <location>
        <begin position="139"/>
        <end position="156"/>
    </location>
</feature>
<protein>
    <submittedName>
        <fullName evidence="10">Branched-chain amino acid ABC transporter permease</fullName>
    </submittedName>
</protein>
<keyword evidence="7 9" id="KW-0472">Membrane</keyword>
<evidence type="ECO:0000256" key="3">
    <source>
        <dbReference type="ARBA" id="ARBA00022475"/>
    </source>
</evidence>
<dbReference type="CDD" id="cd06582">
    <property type="entry name" value="TM_PBP1_LivH_like"/>
    <property type="match status" value="1"/>
</dbReference>
<dbReference type="InterPro" id="IPR052157">
    <property type="entry name" value="BCAA_transport_permease"/>
</dbReference>
<evidence type="ECO:0000256" key="7">
    <source>
        <dbReference type="ARBA" id="ARBA00023136"/>
    </source>
</evidence>
<keyword evidence="4 9" id="KW-0812">Transmembrane</keyword>
<feature type="transmembrane region" description="Helical" evidence="9">
    <location>
        <begin position="168"/>
        <end position="187"/>
    </location>
</feature>
<evidence type="ECO:0000256" key="2">
    <source>
        <dbReference type="ARBA" id="ARBA00022448"/>
    </source>
</evidence>
<keyword evidence="2" id="KW-0813">Transport</keyword>
<feature type="transmembrane region" description="Helical" evidence="9">
    <location>
        <begin position="86"/>
        <end position="108"/>
    </location>
</feature>
<dbReference type="GO" id="GO:0005886">
    <property type="term" value="C:plasma membrane"/>
    <property type="evidence" value="ECO:0007669"/>
    <property type="project" value="UniProtKB-SubCell"/>
</dbReference>
<keyword evidence="3" id="KW-1003">Cell membrane</keyword>